<name>A0A127KAS3_9RHOO</name>
<dbReference type="GO" id="GO:0009102">
    <property type="term" value="P:biotin biosynthetic process"/>
    <property type="evidence" value="ECO:0007669"/>
    <property type="project" value="UniProtKB-UniRule"/>
</dbReference>
<evidence type="ECO:0000256" key="5">
    <source>
        <dbReference type="ARBA" id="ARBA00022756"/>
    </source>
</evidence>
<evidence type="ECO:0000313" key="12">
    <source>
        <dbReference type="Proteomes" id="UP000036902"/>
    </source>
</evidence>
<comment type="similarity">
    <text evidence="8">Belongs to the class-II pyridoxal-phosphate-dependent aminotransferase family. BioF subfamily.</text>
</comment>
<dbReference type="KEGG" id="thu:AC731_009645"/>
<evidence type="ECO:0000256" key="4">
    <source>
        <dbReference type="ARBA" id="ARBA00022679"/>
    </source>
</evidence>
<dbReference type="SUPFAM" id="SSF53383">
    <property type="entry name" value="PLP-dependent transferases"/>
    <property type="match status" value="1"/>
</dbReference>
<dbReference type="Gene3D" id="3.40.640.10">
    <property type="entry name" value="Type I PLP-dependent aspartate aminotransferase-like (Major domain)"/>
    <property type="match status" value="1"/>
</dbReference>
<comment type="function">
    <text evidence="8">Catalyzes the decarboxylative condensation of pimeloyl-[acyl-carrier protein] and L-alanine to produce 8-amino-7-oxononanoate (AON), [acyl-carrier protein], and carbon dioxide.</text>
</comment>
<evidence type="ECO:0000256" key="2">
    <source>
        <dbReference type="ARBA" id="ARBA00004746"/>
    </source>
</evidence>
<gene>
    <name evidence="8" type="primary">bioF</name>
    <name evidence="11" type="ORF">AC731_009645</name>
</gene>
<evidence type="ECO:0000256" key="3">
    <source>
        <dbReference type="ARBA" id="ARBA00011738"/>
    </source>
</evidence>
<dbReference type="EC" id="2.3.1.47" evidence="8"/>
<dbReference type="InterPro" id="IPR022834">
    <property type="entry name" value="AONS_Proteobacteria"/>
</dbReference>
<dbReference type="PANTHER" id="PTHR13693">
    <property type="entry name" value="CLASS II AMINOTRANSFERASE/8-AMINO-7-OXONONANOATE SYNTHASE"/>
    <property type="match status" value="1"/>
</dbReference>
<comment type="pathway">
    <text evidence="2 8">Cofactor biosynthesis; biotin biosynthesis.</text>
</comment>
<feature type="binding site" evidence="8">
    <location>
        <position position="243"/>
    </location>
    <ligand>
        <name>pyridoxal 5'-phosphate</name>
        <dbReference type="ChEBI" id="CHEBI:597326"/>
    </ligand>
</feature>
<reference evidence="12" key="1">
    <citation type="submission" date="2016-03" db="EMBL/GenBank/DDBJ databases">
        <authorList>
            <person name="Ma C."/>
            <person name="Zhou S."/>
            <person name="Yang G."/>
        </authorList>
    </citation>
    <scope>NUCLEOTIDE SEQUENCE [LARGE SCALE GENOMIC DNA]</scope>
    <source>
        <strain evidence="12">SgZ-1</strain>
    </source>
</reference>
<dbReference type="UniPathway" id="UPA00078"/>
<dbReference type="Proteomes" id="UP000036902">
    <property type="component" value="Chromosome"/>
</dbReference>
<feature type="binding site" evidence="8">
    <location>
        <position position="215"/>
    </location>
    <ligand>
        <name>pyridoxal 5'-phosphate</name>
        <dbReference type="ChEBI" id="CHEBI:597326"/>
    </ligand>
</feature>
<feature type="binding site" evidence="8">
    <location>
        <position position="20"/>
    </location>
    <ligand>
        <name>substrate</name>
    </ligand>
</feature>
<dbReference type="NCBIfam" id="TIGR00858">
    <property type="entry name" value="bioF"/>
    <property type="match status" value="1"/>
</dbReference>
<keyword evidence="6 8" id="KW-0663">Pyridoxal phosphate</keyword>
<dbReference type="STRING" id="1134435.AC731_009645"/>
<comment type="catalytic activity">
    <reaction evidence="7 8">
        <text>6-carboxyhexanoyl-[ACP] + L-alanine + H(+) = (8S)-8-amino-7-oxononanoate + holo-[ACP] + CO2</text>
        <dbReference type="Rhea" id="RHEA:42288"/>
        <dbReference type="Rhea" id="RHEA-COMP:9685"/>
        <dbReference type="Rhea" id="RHEA-COMP:9955"/>
        <dbReference type="ChEBI" id="CHEBI:15378"/>
        <dbReference type="ChEBI" id="CHEBI:16526"/>
        <dbReference type="ChEBI" id="CHEBI:57972"/>
        <dbReference type="ChEBI" id="CHEBI:64479"/>
        <dbReference type="ChEBI" id="CHEBI:78846"/>
        <dbReference type="ChEBI" id="CHEBI:149468"/>
        <dbReference type="EC" id="2.3.1.47"/>
    </reaction>
</comment>
<dbReference type="Gene3D" id="3.90.1150.10">
    <property type="entry name" value="Aspartate Aminotransferase, domain 1"/>
    <property type="match status" value="1"/>
</dbReference>
<dbReference type="InterPro" id="IPR004839">
    <property type="entry name" value="Aminotransferase_I/II_large"/>
</dbReference>
<dbReference type="GO" id="GO:0008710">
    <property type="term" value="F:8-amino-7-oxononanoate synthase activity"/>
    <property type="evidence" value="ECO:0007669"/>
    <property type="project" value="UniProtKB-UniRule"/>
</dbReference>
<feature type="domain" description="Aminotransferase class I/classII large" evidence="10">
    <location>
        <begin position="44"/>
        <end position="397"/>
    </location>
</feature>
<dbReference type="InterPro" id="IPR004723">
    <property type="entry name" value="AONS_Archaea/Proteobacteria"/>
</dbReference>
<dbReference type="InterPro" id="IPR015422">
    <property type="entry name" value="PyrdxlP-dep_Trfase_small"/>
</dbReference>
<dbReference type="PANTHER" id="PTHR13693:SF100">
    <property type="entry name" value="8-AMINO-7-OXONONANOATE SYNTHASE"/>
    <property type="match status" value="1"/>
</dbReference>
<dbReference type="EMBL" id="CP014646">
    <property type="protein sequence ID" value="AMO39058.1"/>
    <property type="molecule type" value="Genomic_DNA"/>
</dbReference>
<keyword evidence="5 8" id="KW-0093">Biotin biosynthesis</keyword>
<proteinExistence type="inferred from homology"/>
<comment type="cofactor">
    <cofactor evidence="1 8 9">
        <name>pyridoxal 5'-phosphate</name>
        <dbReference type="ChEBI" id="CHEBI:597326"/>
    </cofactor>
</comment>
<evidence type="ECO:0000256" key="6">
    <source>
        <dbReference type="ARBA" id="ARBA00022898"/>
    </source>
</evidence>
<keyword evidence="4 8" id="KW-0808">Transferase</keyword>
<dbReference type="InterPro" id="IPR015421">
    <property type="entry name" value="PyrdxlP-dep_Trfase_major"/>
</dbReference>
<accession>A0A127KAS3</accession>
<evidence type="ECO:0000256" key="9">
    <source>
        <dbReference type="PIRSR" id="PIRSR604723-51"/>
    </source>
</evidence>
<protein>
    <recommendedName>
        <fullName evidence="8">8-amino-7-oxononanoate synthase</fullName>
        <shortName evidence="8">AONS</shortName>
        <ecNumber evidence="8">2.3.1.47</ecNumber>
    </recommendedName>
    <alternativeName>
        <fullName evidence="8">7-keto-8-amino-pelargonic acid synthase</fullName>
        <shortName evidence="8">7-KAP synthase</shortName>
        <shortName evidence="8">KAPA synthase</shortName>
    </alternativeName>
    <alternativeName>
        <fullName evidence="8">8-amino-7-ketopelargonate synthase</fullName>
    </alternativeName>
</protein>
<evidence type="ECO:0000259" key="10">
    <source>
        <dbReference type="Pfam" id="PF00155"/>
    </source>
</evidence>
<dbReference type="InterPro" id="IPR015424">
    <property type="entry name" value="PyrdxlP-dep_Trfase"/>
</dbReference>
<dbReference type="InterPro" id="IPR050087">
    <property type="entry name" value="AON_synthase_class-II"/>
</dbReference>
<feature type="binding site" evidence="8">
    <location>
        <begin position="116"/>
        <end position="117"/>
    </location>
    <ligand>
        <name>pyridoxal 5'-phosphate</name>
        <dbReference type="ChEBI" id="CHEBI:597326"/>
    </ligand>
</feature>
<evidence type="ECO:0000256" key="7">
    <source>
        <dbReference type="ARBA" id="ARBA00047715"/>
    </source>
</evidence>
<feature type="binding site" evidence="8">
    <location>
        <position position="369"/>
    </location>
    <ligand>
        <name>substrate</name>
    </ligand>
</feature>
<organism evidence="11 12">
    <name type="scientific">Thauera humireducens</name>
    <dbReference type="NCBI Taxonomy" id="1134435"/>
    <lineage>
        <taxon>Bacteria</taxon>
        <taxon>Pseudomonadati</taxon>
        <taxon>Pseudomonadota</taxon>
        <taxon>Betaproteobacteria</taxon>
        <taxon>Rhodocyclales</taxon>
        <taxon>Zoogloeaceae</taxon>
        <taxon>Thauera</taxon>
    </lineage>
</organism>
<feature type="binding site" evidence="8">
    <location>
        <position position="141"/>
    </location>
    <ligand>
        <name>substrate</name>
    </ligand>
</feature>
<dbReference type="HAMAP" id="MF_01693">
    <property type="entry name" value="BioF_aminotrans_2"/>
    <property type="match status" value="1"/>
</dbReference>
<keyword evidence="12" id="KW-1185">Reference proteome</keyword>
<evidence type="ECO:0000313" key="11">
    <source>
        <dbReference type="EMBL" id="AMO39058.1"/>
    </source>
</evidence>
<dbReference type="GO" id="GO:0030170">
    <property type="term" value="F:pyridoxal phosphate binding"/>
    <property type="evidence" value="ECO:0007669"/>
    <property type="project" value="UniProtKB-UniRule"/>
</dbReference>
<evidence type="ECO:0000256" key="1">
    <source>
        <dbReference type="ARBA" id="ARBA00001933"/>
    </source>
</evidence>
<feature type="modified residue" description="N6-(pyridoxal phosphate)lysine" evidence="8 9">
    <location>
        <position position="246"/>
    </location>
</feature>
<dbReference type="Pfam" id="PF00155">
    <property type="entry name" value="Aminotran_1_2"/>
    <property type="match status" value="1"/>
</dbReference>
<comment type="subunit">
    <text evidence="3 8">Homodimer.</text>
</comment>
<dbReference type="RefSeq" id="WP_048709947.1">
    <property type="nucleotide sequence ID" value="NZ_CP014646.1"/>
</dbReference>
<dbReference type="AlphaFoldDB" id="A0A127KAS3"/>
<feature type="binding site" evidence="8">
    <location>
        <position position="187"/>
    </location>
    <ligand>
        <name>pyridoxal 5'-phosphate</name>
        <dbReference type="ChEBI" id="CHEBI:597326"/>
    </ligand>
</feature>
<sequence>MLIAHLNQRRLEREAAALGRRRRIAETPCGPRQRLQAADGTTRELLGFCSNDYLGLAHHPELVAALAEGAARWGAGSGASHLVSGHSRAHAELEAALAALLSPCIPGAEALLFCSGYMANLALLTTLGDGEAAIFADKLNHASLIDGGLLADAQMRRYPHGRLDLLDAMLCNCRAAIKLIVTDAVFSMDGDLAPLPALLALAERHDAWLIVDDAHGFGVLGADGRGALSHFGLRSERLIHMGTLGKAAGVGGAFVAAHPAIIDALVQGGRSYIYTTAMPPAQAHALAASLRLIAGDEGRRRRQHLEALVADLRTRLHALIARRPACGWRLADSQTAIQPLIVGDNTTALALSAALETRGLWVPAIRPPTVPAHTARLRITLSAAHAATDVARLCDALEQLSEEPLQP</sequence>
<evidence type="ECO:0000256" key="8">
    <source>
        <dbReference type="HAMAP-Rule" id="MF_01693"/>
    </source>
</evidence>